<dbReference type="Gene3D" id="3.40.50.2000">
    <property type="entry name" value="Glycogen Phosphorylase B"/>
    <property type="match status" value="2"/>
</dbReference>
<evidence type="ECO:0000256" key="3">
    <source>
        <dbReference type="ARBA" id="ARBA00022475"/>
    </source>
</evidence>
<dbReference type="RefSeq" id="WP_201311921.1">
    <property type="nucleotide sequence ID" value="NZ_BLYI01000062.1"/>
</dbReference>
<dbReference type="InterPro" id="IPR043149">
    <property type="entry name" value="TagF_N"/>
</dbReference>
<dbReference type="InterPro" id="IPR001296">
    <property type="entry name" value="Glyco_trans_1"/>
</dbReference>
<dbReference type="InterPro" id="IPR007554">
    <property type="entry name" value="Glycerophosphate_synth"/>
</dbReference>
<feature type="domain" description="Glycosyl transferase family 1" evidence="7">
    <location>
        <begin position="682"/>
        <end position="819"/>
    </location>
</feature>
<comment type="caution">
    <text evidence="8">The sequence shown here is derived from an EMBL/GenBank/DDBJ whole genome shotgun (WGS) entry which is preliminary data.</text>
</comment>
<dbReference type="Pfam" id="PF00534">
    <property type="entry name" value="Glycos_transf_1"/>
    <property type="match status" value="1"/>
</dbReference>
<dbReference type="AlphaFoldDB" id="A0A916VDW7"/>
<dbReference type="GO" id="GO:0005886">
    <property type="term" value="C:plasma membrane"/>
    <property type="evidence" value="ECO:0007669"/>
    <property type="project" value="UniProtKB-SubCell"/>
</dbReference>
<evidence type="ECO:0000313" key="8">
    <source>
        <dbReference type="EMBL" id="GFO86260.1"/>
    </source>
</evidence>
<comment type="subcellular location">
    <subcellularLocation>
        <location evidence="1">Cell membrane</location>
        <topology evidence="1">Peripheral membrane protein</topology>
    </subcellularLocation>
</comment>
<sequence length="845" mass="98975">MNALRKIKTIRQEWETIKKESRVFLNQTGTRRASVKFAEAYKRAKIDDKKILYESYWGRGMIDNPYAIFLELMSRERYRAFTHVWVLDDFENNQPALREYRENPNVRFVLFGSDEYFYELASAKYLINNTTYPQYFAKKEQQIYINTWHGTPLKSMGYEVKGGNSSSANTVRNFLHADYLLSANERMTRMYLKSYKMEGLLPGKIIEEGQPRNDLLFHERKDAVYKKLEQYGITADRNKKVILYAPTWREAQEGGLKVNPEELLEVKKKLEEIIGKERYQILIKPHQYVYQQLKDREEYRNLLIPATVDANELMILADMLISDYSSIFLDYLVLNRPVLFYVPDLEHYKEMRGLNIRLDELPGPCSDCISDIAENIRDIETVQEQFKEKYQRMRQDICGRDDGDVCARIVNAVFEKRKTCSTITGQHNKKRLLISCGGLAENGITHSFLSLLEQMNYDDWDVTALVGDNPKDPAKHGKVNGLNQNVRTLVLCGFRISTTKEEQRRVITVRHGLYHPVWKRICPWEMYAREYRRIFGMAEFDYIVDFQGYNVILTSVLSTGKAKKKSIWLHNDILADMNKKVNGKKKNWECLHYNVSMYPYFDFLVSCSREVMKVNREKLAVKETYQKFRYAKNTVNQKRMEYYLRHQETIKIKNREYLMKNESQTGWDSKRVDVIRLPERENINFLTMGRMSVEKNQTALIHAFSRLHAEYEKTRLFIIGAGPLEKKIRECISNLDLCPYITLTGNIENPFAFMKRSDCFILPSIHEGQPMVLLEARACGLPIIVSDFSTVNDSLYPDGQLLIGTDEESIYNGLKTLIEGTVPKCKFDLGTYNQEAYEEFQMAIQ</sequence>
<reference evidence="8" key="1">
    <citation type="submission" date="2020-06" db="EMBL/GenBank/DDBJ databases">
        <title>Characterization of fructooligosaccharide metabolism and fructooligosaccharide-degrading enzymes in human commensal butyrate producers.</title>
        <authorList>
            <person name="Tanno H."/>
            <person name="Fujii T."/>
            <person name="Hirano K."/>
            <person name="Maeno S."/>
            <person name="Tonozuka T."/>
            <person name="Sakamoto M."/>
            <person name="Ohkuma M."/>
            <person name="Tochio T."/>
            <person name="Endo A."/>
        </authorList>
    </citation>
    <scope>NUCLEOTIDE SEQUENCE</scope>
    <source>
        <strain evidence="8">JCM 17466</strain>
    </source>
</reference>
<evidence type="ECO:0000256" key="1">
    <source>
        <dbReference type="ARBA" id="ARBA00004202"/>
    </source>
</evidence>
<keyword evidence="9" id="KW-1185">Reference proteome</keyword>
<proteinExistence type="inferred from homology"/>
<evidence type="ECO:0000256" key="5">
    <source>
        <dbReference type="ARBA" id="ARBA00022944"/>
    </source>
</evidence>
<evidence type="ECO:0000256" key="2">
    <source>
        <dbReference type="ARBA" id="ARBA00010488"/>
    </source>
</evidence>
<evidence type="ECO:0000256" key="6">
    <source>
        <dbReference type="ARBA" id="ARBA00023136"/>
    </source>
</evidence>
<dbReference type="GO" id="GO:0019350">
    <property type="term" value="P:teichoic acid biosynthetic process"/>
    <property type="evidence" value="ECO:0007669"/>
    <property type="project" value="UniProtKB-KW"/>
</dbReference>
<protein>
    <submittedName>
        <fullName evidence="8">CDP-glycerol glycerophosphotransferase</fullName>
    </submittedName>
</protein>
<evidence type="ECO:0000313" key="9">
    <source>
        <dbReference type="Proteomes" id="UP000613208"/>
    </source>
</evidence>
<dbReference type="InterPro" id="IPR043148">
    <property type="entry name" value="TagF_C"/>
</dbReference>
<organism evidence="8 9">
    <name type="scientific">Anaerostipes butyraticus</name>
    <dbReference type="NCBI Taxonomy" id="645466"/>
    <lineage>
        <taxon>Bacteria</taxon>
        <taxon>Bacillati</taxon>
        <taxon>Bacillota</taxon>
        <taxon>Clostridia</taxon>
        <taxon>Lachnospirales</taxon>
        <taxon>Lachnospiraceae</taxon>
        <taxon>Anaerostipes</taxon>
    </lineage>
</organism>
<keyword evidence="6" id="KW-0472">Membrane</keyword>
<dbReference type="PANTHER" id="PTHR37316">
    <property type="entry name" value="TEICHOIC ACID GLYCEROL-PHOSPHATE PRIMASE"/>
    <property type="match status" value="1"/>
</dbReference>
<keyword evidence="4" id="KW-0808">Transferase</keyword>
<dbReference type="EMBL" id="BLYI01000062">
    <property type="protein sequence ID" value="GFO86260.1"/>
    <property type="molecule type" value="Genomic_DNA"/>
</dbReference>
<name>A0A916VDW7_9FIRM</name>
<evidence type="ECO:0000259" key="7">
    <source>
        <dbReference type="Pfam" id="PF00534"/>
    </source>
</evidence>
<dbReference type="Pfam" id="PF04464">
    <property type="entry name" value="Glyphos_transf"/>
    <property type="match status" value="1"/>
</dbReference>
<accession>A0A916VDW7</accession>
<evidence type="ECO:0000256" key="4">
    <source>
        <dbReference type="ARBA" id="ARBA00022679"/>
    </source>
</evidence>
<gene>
    <name evidence="8" type="primary">tagF2</name>
    <name evidence="8" type="ORF">ANBU17_26070</name>
</gene>
<dbReference type="Gene3D" id="3.40.50.11820">
    <property type="match status" value="1"/>
</dbReference>
<comment type="similarity">
    <text evidence="2">Belongs to the CDP-glycerol glycerophosphotransferase family.</text>
</comment>
<dbReference type="InterPro" id="IPR051612">
    <property type="entry name" value="Teichoic_Acid_Biosynth"/>
</dbReference>
<dbReference type="Proteomes" id="UP000613208">
    <property type="component" value="Unassembled WGS sequence"/>
</dbReference>
<dbReference type="PANTHER" id="PTHR37316:SF3">
    <property type="entry name" value="TEICHOIC ACID GLYCEROL-PHOSPHATE TRANSFERASE"/>
    <property type="match status" value="1"/>
</dbReference>
<dbReference type="SUPFAM" id="SSF53756">
    <property type="entry name" value="UDP-Glycosyltransferase/glycogen phosphorylase"/>
    <property type="match status" value="2"/>
</dbReference>
<keyword evidence="5" id="KW-0777">Teichoic acid biosynthesis</keyword>
<dbReference type="Gene3D" id="3.40.50.12580">
    <property type="match status" value="1"/>
</dbReference>
<keyword evidence="3" id="KW-1003">Cell membrane</keyword>
<dbReference type="CDD" id="cd03811">
    <property type="entry name" value="GT4_GT28_WabH-like"/>
    <property type="match status" value="1"/>
</dbReference>
<dbReference type="GO" id="GO:0047355">
    <property type="term" value="F:CDP-glycerol glycerophosphotransferase activity"/>
    <property type="evidence" value="ECO:0007669"/>
    <property type="project" value="InterPro"/>
</dbReference>